<dbReference type="Ensembl" id="ENSAMXT00005012431.1">
    <property type="protein sequence ID" value="ENSAMXP00005011179.1"/>
    <property type="gene ID" value="ENSAMXG00005006158.1"/>
</dbReference>
<protein>
    <submittedName>
        <fullName evidence="2">Uncharacterized protein</fullName>
    </submittedName>
</protein>
<feature type="region of interest" description="Disordered" evidence="1">
    <location>
        <begin position="64"/>
        <end position="88"/>
    </location>
</feature>
<dbReference type="AlphaFoldDB" id="A0A8B9HDU4"/>
<evidence type="ECO:0000256" key="1">
    <source>
        <dbReference type="SAM" id="MobiDB-lite"/>
    </source>
</evidence>
<dbReference type="Proteomes" id="UP000694621">
    <property type="component" value="Unplaced"/>
</dbReference>
<name>A0A8B9HDU4_ASTMX</name>
<sequence>VLLICFIHHFVTYSEVVGIHVDFLRVHHTQLGVGSLDVVHVLDGSLQSTHDHFAMMSHLGVSLDGSGAGQVTKGSEVPLGPWSDDQKSSLRSDFIDTDLSPQARDGTALGICPLNHSDGLEFSREVA</sequence>
<organism evidence="2 3">
    <name type="scientific">Astyanax mexicanus</name>
    <name type="common">Blind cave fish</name>
    <name type="synonym">Astyanax fasciatus mexicanus</name>
    <dbReference type="NCBI Taxonomy" id="7994"/>
    <lineage>
        <taxon>Eukaryota</taxon>
        <taxon>Metazoa</taxon>
        <taxon>Chordata</taxon>
        <taxon>Craniata</taxon>
        <taxon>Vertebrata</taxon>
        <taxon>Euteleostomi</taxon>
        <taxon>Actinopterygii</taxon>
        <taxon>Neopterygii</taxon>
        <taxon>Teleostei</taxon>
        <taxon>Ostariophysi</taxon>
        <taxon>Characiformes</taxon>
        <taxon>Characoidei</taxon>
        <taxon>Acestrorhamphidae</taxon>
        <taxon>Acestrorhamphinae</taxon>
        <taxon>Astyanax</taxon>
    </lineage>
</organism>
<evidence type="ECO:0000313" key="3">
    <source>
        <dbReference type="Proteomes" id="UP000694621"/>
    </source>
</evidence>
<proteinExistence type="predicted"/>
<accession>A0A8B9HDU4</accession>
<evidence type="ECO:0000313" key="2">
    <source>
        <dbReference type="Ensembl" id="ENSAMXP00005011179.1"/>
    </source>
</evidence>
<reference evidence="2" key="1">
    <citation type="submission" date="2025-08" db="UniProtKB">
        <authorList>
            <consortium name="Ensembl"/>
        </authorList>
    </citation>
    <scope>IDENTIFICATION</scope>
</reference>